<organism evidence="2 3">
    <name type="scientific">Coemansia umbellata</name>
    <dbReference type="NCBI Taxonomy" id="1424467"/>
    <lineage>
        <taxon>Eukaryota</taxon>
        <taxon>Fungi</taxon>
        <taxon>Fungi incertae sedis</taxon>
        <taxon>Zoopagomycota</taxon>
        <taxon>Kickxellomycotina</taxon>
        <taxon>Kickxellomycetes</taxon>
        <taxon>Kickxellales</taxon>
        <taxon>Kickxellaceae</taxon>
        <taxon>Coemansia</taxon>
    </lineage>
</organism>
<name>A0ABQ8PJH7_9FUNG</name>
<dbReference type="PANTHER" id="PTHR47092">
    <property type="entry name" value="CAT EYE SYNDROME CRITICAL REGION PROTEIN 2"/>
    <property type="match status" value="1"/>
</dbReference>
<dbReference type="InterPro" id="IPR011011">
    <property type="entry name" value="Znf_FYVE_PHD"/>
</dbReference>
<reference evidence="2" key="1">
    <citation type="submission" date="2022-07" db="EMBL/GenBank/DDBJ databases">
        <title>Phylogenomic reconstructions and comparative analyses of Kickxellomycotina fungi.</title>
        <authorList>
            <person name="Reynolds N.K."/>
            <person name="Stajich J.E."/>
            <person name="Barry K."/>
            <person name="Grigoriev I.V."/>
            <person name="Crous P."/>
            <person name="Smith M.E."/>
        </authorList>
    </citation>
    <scope>NUCLEOTIDE SEQUENCE</scope>
    <source>
        <strain evidence="2">BCRC 34882</strain>
    </source>
</reference>
<feature type="compositionally biased region" description="Basic and acidic residues" evidence="1">
    <location>
        <begin position="199"/>
        <end position="210"/>
    </location>
</feature>
<sequence>MPFAATYSKQCHRPGSLRDTRAFALLSHYIWVFQDPLKVEHVDLDKLENELSCSLIELEEIEQPHILLQAIKRSLRILTGNRSMDDSKMDGYIARAWERYMEPCGRMLPSSFSELGLFGLGAGDRTRIALDTCELVFCRPDNLRSIGSVAQSLAQDPVKWRTEPLGVDNLGRRYYLLCETRLYRETPKHIADLILGKAEKKDPPAEEQKVPEQASSSDDSTDASKRRRSTRLVAAAKAASKKQAARQSHAAGAFSTEKLLSAEDIEFADPPQHRMREDDGDLWELVCCSASEWSEFPKAFCRSRGKNERALHRALTEMAPLIVQRLNAAQRQRQRQEAVSHRKRSSRIALRRLLHEEAEAEMEAHNGHYGKSYSSDYSSMDGDYMSGVRRSKRLRSVRSESMVDGDAGQPSGRQLVESRDVRAQRREEARRAALDSADAASAVRKVANVATATGSAQQSDSYQAGPEKEDGREDDDWMFSCSCGKTGHNYDDGRAMTACEKCGIWRHLGCALRAEVQRTGREIDEDDWESVHYVCPNCRRATSAGQADALVTSTSEPAASKDADAVLPRASFERVQGNA</sequence>
<feature type="region of interest" description="Disordered" evidence="1">
    <location>
        <begin position="451"/>
        <end position="475"/>
    </location>
</feature>
<dbReference type="PANTHER" id="PTHR47092:SF1">
    <property type="entry name" value="CHROMATIN REMODELING REGULATOR CECR2"/>
    <property type="match status" value="1"/>
</dbReference>
<comment type="caution">
    <text evidence="2">The sequence shown here is derived from an EMBL/GenBank/DDBJ whole genome shotgun (WGS) entry which is preliminary data.</text>
</comment>
<feature type="region of interest" description="Disordered" evidence="1">
    <location>
        <begin position="199"/>
        <end position="252"/>
    </location>
</feature>
<evidence type="ECO:0008006" key="4">
    <source>
        <dbReference type="Google" id="ProtNLM"/>
    </source>
</evidence>
<dbReference type="SUPFAM" id="SSF57903">
    <property type="entry name" value="FYVE/PHD zinc finger"/>
    <property type="match status" value="1"/>
</dbReference>
<feature type="compositionally biased region" description="Polar residues" evidence="1">
    <location>
        <begin position="451"/>
        <end position="462"/>
    </location>
</feature>
<dbReference type="InterPro" id="IPR013083">
    <property type="entry name" value="Znf_RING/FYVE/PHD"/>
</dbReference>
<evidence type="ECO:0000313" key="3">
    <source>
        <dbReference type="Proteomes" id="UP001151295"/>
    </source>
</evidence>
<evidence type="ECO:0000256" key="1">
    <source>
        <dbReference type="SAM" id="MobiDB-lite"/>
    </source>
</evidence>
<proteinExistence type="predicted"/>
<dbReference type="EMBL" id="JANBQD010000052">
    <property type="protein sequence ID" value="KAJ1990350.1"/>
    <property type="molecule type" value="Genomic_DNA"/>
</dbReference>
<protein>
    <recommendedName>
        <fullName evidence="4">Zinc finger PHD-type domain-containing protein</fullName>
    </recommendedName>
</protein>
<feature type="compositionally biased region" description="Basic and acidic residues" evidence="1">
    <location>
        <begin position="416"/>
        <end position="433"/>
    </location>
</feature>
<feature type="region of interest" description="Disordered" evidence="1">
    <location>
        <begin position="390"/>
        <end position="433"/>
    </location>
</feature>
<accession>A0ABQ8PJH7</accession>
<evidence type="ECO:0000313" key="2">
    <source>
        <dbReference type="EMBL" id="KAJ1990350.1"/>
    </source>
</evidence>
<dbReference type="Gene3D" id="3.30.40.10">
    <property type="entry name" value="Zinc/RING finger domain, C3HC4 (zinc finger)"/>
    <property type="match status" value="1"/>
</dbReference>
<gene>
    <name evidence="2" type="ORF">EDC05_004114</name>
</gene>
<dbReference type="InterPro" id="IPR029614">
    <property type="entry name" value="CECR2"/>
</dbReference>
<keyword evidence="3" id="KW-1185">Reference proteome</keyword>
<dbReference type="Proteomes" id="UP001151295">
    <property type="component" value="Unassembled WGS sequence"/>
</dbReference>